<dbReference type="InterPro" id="IPR053024">
    <property type="entry name" value="Fungal_surface_NADase"/>
</dbReference>
<feature type="domain" description="TNT" evidence="2">
    <location>
        <begin position="166"/>
        <end position="262"/>
    </location>
</feature>
<gene>
    <name evidence="3" type="ORF">MIND_01321100</name>
</gene>
<evidence type="ECO:0000259" key="2">
    <source>
        <dbReference type="Pfam" id="PF14021"/>
    </source>
</evidence>
<comment type="caution">
    <text evidence="3">The sequence shown here is derived from an EMBL/GenBank/DDBJ whole genome shotgun (WGS) entry which is preliminary data.</text>
</comment>
<dbReference type="AlphaFoldDB" id="A0A8H6S2E8"/>
<keyword evidence="1" id="KW-0732">Signal</keyword>
<dbReference type="OrthoDB" id="2923349at2759"/>
<feature type="chain" id="PRO_5035003352" description="TNT domain-containing protein" evidence="1">
    <location>
        <begin position="21"/>
        <end position="268"/>
    </location>
</feature>
<protein>
    <recommendedName>
        <fullName evidence="2">TNT domain-containing protein</fullName>
    </recommendedName>
</protein>
<sequence>MQATILTLLLGSSLLSLTVAAPDSKTAAAAALSVSRSASGGFCTCAGTSYNASLVLTYDCGDYRLGPTNLFPSLLQAATATQPDRVVPKLLRGALDYDRLGGLCPGEWLAKYTNATTGFFIYPDEDGFQLQAQVPPAPVQMNPQTGLPIEPAAQSQLEVPISGIQELERGMLLDRFGKETGQYLAPYGTPFSQRALPPASLNPPQGANATTRYDYHIYRVLKPFDVRSGPIAAWFDQPGQGTQYFVQNATVAGLLRDGFLEKAFVAGQ</sequence>
<reference evidence="3" key="1">
    <citation type="submission" date="2020-05" db="EMBL/GenBank/DDBJ databases">
        <title>Mycena genomes resolve the evolution of fungal bioluminescence.</title>
        <authorList>
            <person name="Tsai I.J."/>
        </authorList>
    </citation>
    <scope>NUCLEOTIDE SEQUENCE</scope>
    <source>
        <strain evidence="3">171206Taipei</strain>
    </source>
</reference>
<dbReference type="RefSeq" id="XP_037214161.1">
    <property type="nucleotide sequence ID" value="XM_037369663.1"/>
</dbReference>
<dbReference type="PANTHER" id="PTHR42059">
    <property type="entry name" value="TNT DOMAIN-CONTAINING PROTEIN"/>
    <property type="match status" value="1"/>
</dbReference>
<accession>A0A8H6S2E8</accession>
<dbReference type="Proteomes" id="UP000636479">
    <property type="component" value="Unassembled WGS sequence"/>
</dbReference>
<organism evidence="3 4">
    <name type="scientific">Mycena indigotica</name>
    <dbReference type="NCBI Taxonomy" id="2126181"/>
    <lineage>
        <taxon>Eukaryota</taxon>
        <taxon>Fungi</taxon>
        <taxon>Dikarya</taxon>
        <taxon>Basidiomycota</taxon>
        <taxon>Agaricomycotina</taxon>
        <taxon>Agaricomycetes</taxon>
        <taxon>Agaricomycetidae</taxon>
        <taxon>Agaricales</taxon>
        <taxon>Marasmiineae</taxon>
        <taxon>Mycenaceae</taxon>
        <taxon>Mycena</taxon>
    </lineage>
</organism>
<proteinExistence type="predicted"/>
<dbReference type="GO" id="GO:0050135">
    <property type="term" value="F:NADP+ nucleosidase activity"/>
    <property type="evidence" value="ECO:0007669"/>
    <property type="project" value="InterPro"/>
</dbReference>
<dbReference type="GeneID" id="59352179"/>
<dbReference type="EMBL" id="JACAZF010000014">
    <property type="protein sequence ID" value="KAF7290801.1"/>
    <property type="molecule type" value="Genomic_DNA"/>
</dbReference>
<dbReference type="PANTHER" id="PTHR42059:SF1">
    <property type="entry name" value="TNT DOMAIN-CONTAINING PROTEIN"/>
    <property type="match status" value="1"/>
</dbReference>
<feature type="signal peptide" evidence="1">
    <location>
        <begin position="1"/>
        <end position="20"/>
    </location>
</feature>
<evidence type="ECO:0000313" key="3">
    <source>
        <dbReference type="EMBL" id="KAF7290801.1"/>
    </source>
</evidence>
<name>A0A8H6S2E8_9AGAR</name>
<dbReference type="Pfam" id="PF14021">
    <property type="entry name" value="TNT"/>
    <property type="match status" value="1"/>
</dbReference>
<keyword evidence="4" id="KW-1185">Reference proteome</keyword>
<evidence type="ECO:0000256" key="1">
    <source>
        <dbReference type="SAM" id="SignalP"/>
    </source>
</evidence>
<evidence type="ECO:0000313" key="4">
    <source>
        <dbReference type="Proteomes" id="UP000636479"/>
    </source>
</evidence>
<dbReference type="InterPro" id="IPR025331">
    <property type="entry name" value="TNT"/>
</dbReference>